<evidence type="ECO:0000313" key="4">
    <source>
        <dbReference type="EMBL" id="KAA0892246.1"/>
    </source>
</evidence>
<keyword evidence="4" id="KW-0326">Glycosidase</keyword>
<comment type="pathway">
    <text evidence="1">Quinol/quinone metabolism; menaquinone biosynthesis.</text>
</comment>
<proteinExistence type="inferred from homology"/>
<accession>A0A5A9XGS8</accession>
<evidence type="ECO:0000259" key="3">
    <source>
        <dbReference type="Pfam" id="PF01048"/>
    </source>
</evidence>
<dbReference type="Proteomes" id="UP000324298">
    <property type="component" value="Unassembled WGS sequence"/>
</dbReference>
<dbReference type="UniPathway" id="UPA00079"/>
<keyword evidence="1 4" id="KW-0378">Hydrolase</keyword>
<name>A0A5A9XGS8_9BACT</name>
<keyword evidence="1" id="KW-0474">Menaquinone biosynthesis</keyword>
<dbReference type="HAMAP" id="MF_00991">
    <property type="entry name" value="MqnB"/>
    <property type="match status" value="1"/>
</dbReference>
<dbReference type="EC" id="3.2.2.26" evidence="1 2"/>
<organism evidence="4 5">
    <name type="scientific">Oryzomonas rubra</name>
    <dbReference type="NCBI Taxonomy" id="2509454"/>
    <lineage>
        <taxon>Bacteria</taxon>
        <taxon>Pseudomonadati</taxon>
        <taxon>Thermodesulfobacteriota</taxon>
        <taxon>Desulfuromonadia</taxon>
        <taxon>Geobacterales</taxon>
        <taxon>Geobacteraceae</taxon>
        <taxon>Oryzomonas</taxon>
    </lineage>
</organism>
<gene>
    <name evidence="1 4" type="primary">mqnB</name>
    <name evidence="4" type="ORF">ET418_08600</name>
</gene>
<dbReference type="SUPFAM" id="SSF53167">
    <property type="entry name" value="Purine and uridine phosphorylases"/>
    <property type="match status" value="1"/>
</dbReference>
<dbReference type="GO" id="GO:0009116">
    <property type="term" value="P:nucleoside metabolic process"/>
    <property type="evidence" value="ECO:0007669"/>
    <property type="project" value="InterPro"/>
</dbReference>
<dbReference type="CDD" id="cd17766">
    <property type="entry name" value="futalosine_nucleosidase_MqnB"/>
    <property type="match status" value="1"/>
</dbReference>
<dbReference type="Gene3D" id="3.40.50.1580">
    <property type="entry name" value="Nucleoside phosphorylase domain"/>
    <property type="match status" value="1"/>
</dbReference>
<feature type="domain" description="Nucleoside phosphorylase" evidence="3">
    <location>
        <begin position="3"/>
        <end position="237"/>
    </location>
</feature>
<dbReference type="AlphaFoldDB" id="A0A5A9XGS8"/>
<dbReference type="NCBIfam" id="TIGR03664">
    <property type="entry name" value="fut_nucase"/>
    <property type="match status" value="1"/>
</dbReference>
<dbReference type="GO" id="GO:0005829">
    <property type="term" value="C:cytosol"/>
    <property type="evidence" value="ECO:0007669"/>
    <property type="project" value="TreeGrafter"/>
</dbReference>
<reference evidence="4 5" key="1">
    <citation type="submission" date="2019-04" db="EMBL/GenBank/DDBJ databases">
        <title>Geobacter ruber sp. nov., ferric-reducing bacteria isolated from paddy soil.</title>
        <authorList>
            <person name="Xu Z."/>
            <person name="Masuda Y."/>
            <person name="Itoh H."/>
            <person name="Senoo K."/>
        </authorList>
    </citation>
    <scope>NUCLEOTIDE SEQUENCE [LARGE SCALE GENOMIC DNA]</scope>
    <source>
        <strain evidence="4 5">Red88</strain>
    </source>
</reference>
<comment type="similarity">
    <text evidence="1">Belongs to the PNP/UDP phosphorylase family. Futalosine hydrolase subfamily.</text>
</comment>
<comment type="function">
    <text evidence="1">Catalyzes the hydrolysis of futalosine (FL) to dehypoxanthine futalosine (DHFL) and hypoxanthine, a step in the biosynthesis of menaquinone (MK, vitamin K2).</text>
</comment>
<sequence length="254" mass="27469">MQPILIMTAVPQEMALLEHALTNAVRQTATAFEYAEGTIGTLPVLLCAGGVGKINAAAATATLIERCRPHLVINTGCAGAYPGSGLSIGHLAVASNEILGDEGVLTTGGWRDLRFMELPSFMQGKRAYHNEIPLSKHAAEKAMQLADYYGVFLMRGRFVTVSTCSGTRQRGETLARHFNAIAESMEGAAVAQICLRSGVDCLEIRGISNLVVDRDMSAWDIPRAAESAQRFVLKYLEDLDRPELSAFMQVAPER</sequence>
<dbReference type="GO" id="GO:0009234">
    <property type="term" value="P:menaquinone biosynthetic process"/>
    <property type="evidence" value="ECO:0007669"/>
    <property type="project" value="UniProtKB-UniRule"/>
</dbReference>
<evidence type="ECO:0000256" key="1">
    <source>
        <dbReference type="HAMAP-Rule" id="MF_00991"/>
    </source>
</evidence>
<comment type="caution">
    <text evidence="4">The sequence shown here is derived from an EMBL/GenBank/DDBJ whole genome shotgun (WGS) entry which is preliminary data.</text>
</comment>
<dbReference type="PANTHER" id="PTHR46832">
    <property type="entry name" value="5'-METHYLTHIOADENOSINE/S-ADENOSYLHOMOCYSTEINE NUCLEOSIDASE"/>
    <property type="match status" value="1"/>
</dbReference>
<dbReference type="PANTHER" id="PTHR46832:SF2">
    <property type="entry name" value="FUTALOSINE HYDROLASE"/>
    <property type="match status" value="1"/>
</dbReference>
<dbReference type="GO" id="GO:0019284">
    <property type="term" value="P:L-methionine salvage from S-adenosylmethionine"/>
    <property type="evidence" value="ECO:0007669"/>
    <property type="project" value="TreeGrafter"/>
</dbReference>
<dbReference type="OrthoDB" id="9788270at2"/>
<evidence type="ECO:0000313" key="5">
    <source>
        <dbReference type="Proteomes" id="UP000324298"/>
    </source>
</evidence>
<dbReference type="Pfam" id="PF01048">
    <property type="entry name" value="PNP_UDP_1"/>
    <property type="match status" value="1"/>
</dbReference>
<dbReference type="InterPro" id="IPR035994">
    <property type="entry name" value="Nucleoside_phosphorylase_sf"/>
</dbReference>
<comment type="catalytic activity">
    <reaction evidence="1">
        <text>futalosine + H2O = dehypoxanthine futalosine + hypoxanthine</text>
        <dbReference type="Rhea" id="RHEA:25904"/>
        <dbReference type="ChEBI" id="CHEBI:15377"/>
        <dbReference type="ChEBI" id="CHEBI:17368"/>
        <dbReference type="ChEBI" id="CHEBI:58863"/>
        <dbReference type="ChEBI" id="CHEBI:58864"/>
        <dbReference type="EC" id="3.2.2.26"/>
    </reaction>
</comment>
<dbReference type="InterPro" id="IPR000845">
    <property type="entry name" value="Nucleoside_phosphorylase_d"/>
</dbReference>
<evidence type="ECO:0000256" key="2">
    <source>
        <dbReference type="NCBIfam" id="TIGR03664"/>
    </source>
</evidence>
<dbReference type="GO" id="GO:0008930">
    <property type="term" value="F:methylthioadenosine nucleosidase activity"/>
    <property type="evidence" value="ECO:0007669"/>
    <property type="project" value="TreeGrafter"/>
</dbReference>
<keyword evidence="5" id="KW-1185">Reference proteome</keyword>
<dbReference type="GO" id="GO:0008782">
    <property type="term" value="F:adenosylhomocysteine nucleosidase activity"/>
    <property type="evidence" value="ECO:0007669"/>
    <property type="project" value="TreeGrafter"/>
</dbReference>
<dbReference type="InterPro" id="IPR019963">
    <property type="entry name" value="FL_hydrolase_MqnB"/>
</dbReference>
<dbReference type="RefSeq" id="WP_149307183.1">
    <property type="nucleotide sequence ID" value="NZ_SRSD01000004.1"/>
</dbReference>
<dbReference type="EMBL" id="SRSD01000004">
    <property type="protein sequence ID" value="KAA0892246.1"/>
    <property type="molecule type" value="Genomic_DNA"/>
</dbReference>
<protein>
    <recommendedName>
        <fullName evidence="1 2">Futalosine hydrolase</fullName>
        <shortName evidence="1">FL hydrolase</shortName>
        <ecNumber evidence="1 2">3.2.2.26</ecNumber>
    </recommendedName>
    <alternativeName>
        <fullName evidence="1">Futalosine nucleosidase</fullName>
    </alternativeName>
    <alternativeName>
        <fullName evidence="1">Menaquinone biosynthetic enzyme MqnB</fullName>
    </alternativeName>
</protein>